<proteinExistence type="predicted"/>
<dbReference type="EMBL" id="CP093345">
    <property type="protein sequence ID" value="WOG92924.1"/>
    <property type="molecule type" value="Genomic_DNA"/>
</dbReference>
<keyword evidence="1" id="KW-0677">Repeat</keyword>
<evidence type="ECO:0000256" key="1">
    <source>
        <dbReference type="ARBA" id="ARBA00022737"/>
    </source>
</evidence>
<reference evidence="3" key="1">
    <citation type="journal article" date="2016" name="Nat. Genet.">
        <title>A high-quality carrot genome assembly provides new insights into carotenoid accumulation and asterid genome evolution.</title>
        <authorList>
            <person name="Iorizzo M."/>
            <person name="Ellison S."/>
            <person name="Senalik D."/>
            <person name="Zeng P."/>
            <person name="Satapoomin P."/>
            <person name="Huang J."/>
            <person name="Bowman M."/>
            <person name="Iovene M."/>
            <person name="Sanseverino W."/>
            <person name="Cavagnaro P."/>
            <person name="Yildiz M."/>
            <person name="Macko-Podgorni A."/>
            <person name="Moranska E."/>
            <person name="Grzebelus E."/>
            <person name="Grzebelus D."/>
            <person name="Ashrafi H."/>
            <person name="Zheng Z."/>
            <person name="Cheng S."/>
            <person name="Spooner D."/>
            <person name="Van Deynze A."/>
            <person name="Simon P."/>
        </authorList>
    </citation>
    <scope>NUCLEOTIDE SEQUENCE</scope>
    <source>
        <tissue evidence="3">Leaf</tissue>
    </source>
</reference>
<dbReference type="NCBIfam" id="TIGR00756">
    <property type="entry name" value="PPR"/>
    <property type="match status" value="3"/>
</dbReference>
<evidence type="ECO:0000313" key="4">
    <source>
        <dbReference type="Proteomes" id="UP000077755"/>
    </source>
</evidence>
<dbReference type="FunFam" id="1.25.40.10:FF:001103">
    <property type="entry name" value="Glycerol-3-phosphate dehydrogenase [NAD(+)]"/>
    <property type="match status" value="1"/>
</dbReference>
<dbReference type="Gene3D" id="1.25.40.10">
    <property type="entry name" value="Tetratricopeptide repeat domain"/>
    <property type="match status" value="4"/>
</dbReference>
<dbReference type="Pfam" id="PF13041">
    <property type="entry name" value="PPR_2"/>
    <property type="match status" value="3"/>
</dbReference>
<evidence type="ECO:0000256" key="2">
    <source>
        <dbReference type="PROSITE-ProRule" id="PRU00708"/>
    </source>
</evidence>
<organism evidence="3 4">
    <name type="scientific">Daucus carota subsp. sativus</name>
    <name type="common">Carrot</name>
    <dbReference type="NCBI Taxonomy" id="79200"/>
    <lineage>
        <taxon>Eukaryota</taxon>
        <taxon>Viridiplantae</taxon>
        <taxon>Streptophyta</taxon>
        <taxon>Embryophyta</taxon>
        <taxon>Tracheophyta</taxon>
        <taxon>Spermatophyta</taxon>
        <taxon>Magnoliopsida</taxon>
        <taxon>eudicotyledons</taxon>
        <taxon>Gunneridae</taxon>
        <taxon>Pentapetalae</taxon>
        <taxon>asterids</taxon>
        <taxon>campanulids</taxon>
        <taxon>Apiales</taxon>
        <taxon>Apiaceae</taxon>
        <taxon>Apioideae</taxon>
        <taxon>Scandiceae</taxon>
        <taxon>Daucinae</taxon>
        <taxon>Daucus</taxon>
        <taxon>Daucus sect. Daucus</taxon>
    </lineage>
</organism>
<dbReference type="PROSITE" id="PS51375">
    <property type="entry name" value="PPR"/>
    <property type="match status" value="4"/>
</dbReference>
<dbReference type="InterPro" id="IPR002885">
    <property type="entry name" value="PPR_rpt"/>
</dbReference>
<dbReference type="FunFam" id="1.25.40.10:FF:000090">
    <property type="entry name" value="Pentatricopeptide repeat-containing protein, chloroplastic"/>
    <property type="match status" value="1"/>
</dbReference>
<dbReference type="PANTHER" id="PTHR24015">
    <property type="entry name" value="OS07G0578800 PROTEIN-RELATED"/>
    <property type="match status" value="1"/>
</dbReference>
<reference evidence="3" key="2">
    <citation type="submission" date="2022-03" db="EMBL/GenBank/DDBJ databases">
        <title>Draft title - Genomic analysis of global carrot germplasm unveils the trajectory of domestication and the origin of high carotenoid orange carrot.</title>
        <authorList>
            <person name="Iorizzo M."/>
            <person name="Ellison S."/>
            <person name="Senalik D."/>
            <person name="Macko-Podgorni A."/>
            <person name="Grzebelus D."/>
            <person name="Bostan H."/>
            <person name="Rolling W."/>
            <person name="Curaba J."/>
            <person name="Simon P."/>
        </authorList>
    </citation>
    <scope>NUCLEOTIDE SEQUENCE</scope>
    <source>
        <tissue evidence="3">Leaf</tissue>
    </source>
</reference>
<dbReference type="GO" id="GO:0003723">
    <property type="term" value="F:RNA binding"/>
    <property type="evidence" value="ECO:0007669"/>
    <property type="project" value="InterPro"/>
</dbReference>
<dbReference type="Pfam" id="PF01535">
    <property type="entry name" value="PPR"/>
    <property type="match status" value="5"/>
</dbReference>
<dbReference type="InterPro" id="IPR011990">
    <property type="entry name" value="TPR-like_helical_dom_sf"/>
</dbReference>
<dbReference type="GO" id="GO:0009451">
    <property type="term" value="P:RNA modification"/>
    <property type="evidence" value="ECO:0007669"/>
    <property type="project" value="InterPro"/>
</dbReference>
<feature type="repeat" description="PPR" evidence="2">
    <location>
        <begin position="279"/>
        <end position="309"/>
    </location>
</feature>
<dbReference type="PANTHER" id="PTHR24015:SF1728">
    <property type="entry name" value="PENTACOTRIPEPTIDE-REPEAT REGION OF PRORP DOMAIN-CONTAINING PROTEIN"/>
    <property type="match status" value="1"/>
</dbReference>
<dbReference type="InterPro" id="IPR046960">
    <property type="entry name" value="PPR_At4g14850-like_plant"/>
</dbReference>
<evidence type="ECO:0008006" key="5">
    <source>
        <dbReference type="Google" id="ProtNLM"/>
    </source>
</evidence>
<name>A0AAF1ARN8_DAUCS</name>
<sequence>MQLYVMNCMLDLMVPENLASCLHQCSKVKTLRCGLSLHAAAVKAGMLLDVFVSNHVLNMYAKCGNIRCARRVFDEMPDRNIVTWGAMISGYEQAGKPLLAVELFSQLRLQPNEHVFASAISACAGLLSLRIGEQIHAQSVKCGCSSISYVSNSLVSMYMKCGQSSDALSVFETTSEPTSVSYNALIAGLMEGQQAEKGLEAFKLMCRQGFIPDRFTFVAVFGYCINAEDLITGIAFHCQTIKLKLDSSAFIGNVMMTMYSTFHLIDEAEKIFRDIQEKDAISWNTFITACCHCDAYAKGLSIFSEMLSGVEVSPDDFTYSSALTACAGIASLPQGKQVHAHLIRTRLYEDIGVDNALVNMYSKCGSIQYSYNVFKQKSYHNVVSWNSIITGFANHGLGKKSLELFRQMIDGGTRPDSVTFIGLLTACNHAGLVDEGIAFFNTMNEIYGFSPTSEHLSCLIDLLGRAGRLKEAEDYLEKYSHTSDPVVLGCLLSACRLHGDVQLGNRLGKRLLEAQPTTTSPYVLLSNLCASDAMWGSVAEVRKKLKVSGLKKEPGHSLIEVEGIWEKFTVGKFSHSRISEIVNVLNLLGPSVDEECFV</sequence>
<dbReference type="InterPro" id="IPR046848">
    <property type="entry name" value="E_motif"/>
</dbReference>
<dbReference type="Proteomes" id="UP000077755">
    <property type="component" value="Chromosome 3"/>
</dbReference>
<dbReference type="FunFam" id="1.25.40.10:FF:000344">
    <property type="entry name" value="Pentatricopeptide repeat-containing protein"/>
    <property type="match status" value="1"/>
</dbReference>
<gene>
    <name evidence="3" type="ORF">DCAR_0312202</name>
</gene>
<protein>
    <recommendedName>
        <fullName evidence="5">Pentatricopeptide repeat-containing protein</fullName>
    </recommendedName>
</protein>
<feature type="repeat" description="PPR" evidence="2">
    <location>
        <begin position="381"/>
        <end position="415"/>
    </location>
</feature>
<feature type="repeat" description="PPR" evidence="2">
    <location>
        <begin position="49"/>
        <end position="83"/>
    </location>
</feature>
<dbReference type="FunFam" id="1.25.40.10:FF:000351">
    <property type="entry name" value="Pentatricopeptide repeat-containing protein"/>
    <property type="match status" value="1"/>
</dbReference>
<accession>A0AAF1ARN8</accession>
<keyword evidence="4" id="KW-1185">Reference proteome</keyword>
<dbReference type="AlphaFoldDB" id="A0AAF1ARN8"/>
<evidence type="ECO:0000313" key="3">
    <source>
        <dbReference type="EMBL" id="WOG92924.1"/>
    </source>
</evidence>
<dbReference type="Pfam" id="PF20431">
    <property type="entry name" value="E_motif"/>
    <property type="match status" value="1"/>
</dbReference>
<feature type="repeat" description="PPR" evidence="2">
    <location>
        <begin position="178"/>
        <end position="212"/>
    </location>
</feature>